<comment type="caution">
    <text evidence="2">The sequence shown here is derived from an EMBL/GenBank/DDBJ whole genome shotgun (WGS) entry which is preliminary data.</text>
</comment>
<reference evidence="2" key="1">
    <citation type="journal article" date="2020" name="Fungal Divers.">
        <title>Resolving the Mortierellaceae phylogeny through synthesis of multi-gene phylogenetics and phylogenomics.</title>
        <authorList>
            <person name="Vandepol N."/>
            <person name="Liber J."/>
            <person name="Desiro A."/>
            <person name="Na H."/>
            <person name="Kennedy M."/>
            <person name="Barry K."/>
            <person name="Grigoriev I.V."/>
            <person name="Miller A.N."/>
            <person name="O'Donnell K."/>
            <person name="Stajich J.E."/>
            <person name="Bonito G."/>
        </authorList>
    </citation>
    <scope>NUCLEOTIDE SEQUENCE</scope>
    <source>
        <strain evidence="2">KOD1015</strain>
    </source>
</reference>
<feature type="region of interest" description="Disordered" evidence="1">
    <location>
        <begin position="1"/>
        <end position="91"/>
    </location>
</feature>
<gene>
    <name evidence="2" type="ORF">BGW38_000958</name>
</gene>
<keyword evidence="3" id="KW-1185">Reference proteome</keyword>
<dbReference type="AlphaFoldDB" id="A0A9P6KI46"/>
<accession>A0A9P6KI46</accession>
<proteinExistence type="predicted"/>
<protein>
    <submittedName>
        <fullName evidence="2">Uncharacterized protein</fullName>
    </submittedName>
</protein>
<organism evidence="2 3">
    <name type="scientific">Lunasporangiospora selenospora</name>
    <dbReference type="NCBI Taxonomy" id="979761"/>
    <lineage>
        <taxon>Eukaryota</taxon>
        <taxon>Fungi</taxon>
        <taxon>Fungi incertae sedis</taxon>
        <taxon>Mucoromycota</taxon>
        <taxon>Mortierellomycotina</taxon>
        <taxon>Mortierellomycetes</taxon>
        <taxon>Mortierellales</taxon>
        <taxon>Mortierellaceae</taxon>
        <taxon>Lunasporangiospora</taxon>
    </lineage>
</organism>
<feature type="compositionally biased region" description="Polar residues" evidence="1">
    <location>
        <begin position="1"/>
        <end position="27"/>
    </location>
</feature>
<feature type="compositionally biased region" description="Basic and acidic residues" evidence="1">
    <location>
        <begin position="34"/>
        <end position="44"/>
    </location>
</feature>
<evidence type="ECO:0000256" key="1">
    <source>
        <dbReference type="SAM" id="MobiDB-lite"/>
    </source>
</evidence>
<feature type="compositionally biased region" description="Polar residues" evidence="1">
    <location>
        <begin position="53"/>
        <end position="64"/>
    </location>
</feature>
<feature type="compositionally biased region" description="Polar residues" evidence="1">
    <location>
        <begin position="127"/>
        <end position="144"/>
    </location>
</feature>
<feature type="compositionally biased region" description="Basic and acidic residues" evidence="1">
    <location>
        <begin position="105"/>
        <end position="121"/>
    </location>
</feature>
<feature type="region of interest" description="Disordered" evidence="1">
    <location>
        <begin position="105"/>
        <end position="144"/>
    </location>
</feature>
<dbReference type="Proteomes" id="UP000780801">
    <property type="component" value="Unassembled WGS sequence"/>
</dbReference>
<name>A0A9P6KI46_9FUNG</name>
<dbReference type="EMBL" id="JAABOA010000129">
    <property type="protein sequence ID" value="KAF9585743.1"/>
    <property type="molecule type" value="Genomic_DNA"/>
</dbReference>
<evidence type="ECO:0000313" key="2">
    <source>
        <dbReference type="EMBL" id="KAF9585743.1"/>
    </source>
</evidence>
<dbReference type="OrthoDB" id="2414611at2759"/>
<evidence type="ECO:0000313" key="3">
    <source>
        <dbReference type="Proteomes" id="UP000780801"/>
    </source>
</evidence>
<sequence length="144" mass="16030">MSNNNQMPKSKASDSQRPTTVHSTHSFLETFDQVTRDSRLEQQSREYPYQDDPPTSTSAWSPGLSQEPIHPKRQDSSGEIEAMASASATANPEAVLQGVNSAVQLDRDVQHSRRVADENRQKATGGERSQMTSWGSSNEYKYVD</sequence>